<dbReference type="InterPro" id="IPR036259">
    <property type="entry name" value="MFS_trans_sf"/>
</dbReference>
<reference evidence="5" key="1">
    <citation type="submission" date="2011-07" db="EMBL/GenBank/DDBJ databases">
        <authorList>
            <consortium name="Caenorhabditis brenneri Sequencing and Analysis Consortium"/>
            <person name="Wilson R.K."/>
        </authorList>
    </citation>
    <scope>NUCLEOTIDE SEQUENCE [LARGE SCALE GENOMIC DNA]</scope>
    <source>
        <strain evidence="5">PB2801</strain>
    </source>
</reference>
<evidence type="ECO:0000256" key="1">
    <source>
        <dbReference type="ARBA" id="ARBA00004141"/>
    </source>
</evidence>
<feature type="transmembrane region" description="Helical" evidence="2">
    <location>
        <begin position="347"/>
        <end position="371"/>
    </location>
</feature>
<dbReference type="GO" id="GO:0022857">
    <property type="term" value="F:transmembrane transporter activity"/>
    <property type="evidence" value="ECO:0007669"/>
    <property type="project" value="InterPro"/>
</dbReference>
<dbReference type="PANTHER" id="PTHR45757:SF11">
    <property type="entry name" value="MAJOR FACILITATOR SUPERFAMILY (MFS) PROFILE DOMAIN-CONTAINING PROTEIN"/>
    <property type="match status" value="1"/>
</dbReference>
<feature type="transmembrane region" description="Helical" evidence="2">
    <location>
        <begin position="158"/>
        <end position="178"/>
    </location>
</feature>
<dbReference type="Proteomes" id="UP000008068">
    <property type="component" value="Unassembled WGS sequence"/>
</dbReference>
<dbReference type="AlphaFoldDB" id="G0N0S5"/>
<organism evidence="5">
    <name type="scientific">Caenorhabditis brenneri</name>
    <name type="common">Nematode worm</name>
    <dbReference type="NCBI Taxonomy" id="135651"/>
    <lineage>
        <taxon>Eukaryota</taxon>
        <taxon>Metazoa</taxon>
        <taxon>Ecdysozoa</taxon>
        <taxon>Nematoda</taxon>
        <taxon>Chromadorea</taxon>
        <taxon>Rhabditida</taxon>
        <taxon>Rhabditina</taxon>
        <taxon>Rhabditomorpha</taxon>
        <taxon>Rhabditoidea</taxon>
        <taxon>Rhabditidae</taxon>
        <taxon>Peloderinae</taxon>
        <taxon>Caenorhabditis</taxon>
    </lineage>
</organism>
<dbReference type="InterPro" id="IPR011701">
    <property type="entry name" value="MFS"/>
</dbReference>
<dbReference type="HOGENOM" id="CLU_001265_5_3_1"/>
<dbReference type="PANTHER" id="PTHR45757">
    <property type="entry name" value="PROTEIN CBG23364-RELATED"/>
    <property type="match status" value="1"/>
</dbReference>
<proteinExistence type="predicted"/>
<dbReference type="OrthoDB" id="2985014at2759"/>
<keyword evidence="2" id="KW-1133">Transmembrane helix</keyword>
<sequence>MNSITFNFTVICMNDLIENHHLQNSTEPHWMESAAHKSLLFSSTAIGAVIGLIPAVPLIDLLGIRIVLTASGTISAIGSLLFPMAVDIDYYAVVACRILQGLGISIVFTVVGVIPGVWAPKSETGTFLAILSCAFQLSVVLCMPVSGFLCESSLGWKSIYYIFGGLTLFAFMLFFSFYTDSPRFHKNVSEKELKKIEHGKLEEKKESVPYWEICTDITVLTAWLSVFGGNFGFTILTLYGPTYLKDVLNFDVRETGIASALPYVLSALTKFAGGRISDRMDHLSEKTRFTFCAAVSQASVVFGLIVMAMTSNRRIAQIAYTFAITSSGLNIVGNIKCIQLRCRQHVHFAIAVISFFAYAIHIGSPIIVGMITSSAGSTTENWSHLFIIVAIVTVVTNLPFPFLTSEEPGPFVKIIKVPSESV</sequence>
<dbReference type="InterPro" id="IPR020846">
    <property type="entry name" value="MFS_dom"/>
</dbReference>
<evidence type="ECO:0000256" key="2">
    <source>
        <dbReference type="SAM" id="Phobius"/>
    </source>
</evidence>
<feature type="domain" description="Major facilitator superfamily (MFS) profile" evidence="3">
    <location>
        <begin position="1"/>
        <end position="408"/>
    </location>
</feature>
<dbReference type="PROSITE" id="PS50850">
    <property type="entry name" value="MFS"/>
    <property type="match status" value="1"/>
</dbReference>
<dbReference type="GO" id="GO:0016020">
    <property type="term" value="C:membrane"/>
    <property type="evidence" value="ECO:0007669"/>
    <property type="project" value="UniProtKB-SubCell"/>
</dbReference>
<feature type="transmembrane region" description="Helical" evidence="2">
    <location>
        <begin position="66"/>
        <end position="86"/>
    </location>
</feature>
<dbReference type="OMA" id="LSMIICM"/>
<keyword evidence="2" id="KW-0472">Membrane</keyword>
<dbReference type="InParanoid" id="G0N0S5"/>
<feature type="transmembrane region" description="Helical" evidence="2">
    <location>
        <begin position="315"/>
        <end position="335"/>
    </location>
</feature>
<protein>
    <recommendedName>
        <fullName evidence="3">Major facilitator superfamily (MFS) profile domain-containing protein</fullName>
    </recommendedName>
</protein>
<feature type="transmembrane region" description="Helical" evidence="2">
    <location>
        <begin position="383"/>
        <end position="403"/>
    </location>
</feature>
<keyword evidence="5" id="KW-1185">Reference proteome</keyword>
<dbReference type="STRING" id="135651.G0N0S5"/>
<feature type="transmembrane region" description="Helical" evidence="2">
    <location>
        <begin position="98"/>
        <end position="119"/>
    </location>
</feature>
<gene>
    <name evidence="4" type="ORF">CAEBREN_20305</name>
</gene>
<comment type="subcellular location">
    <subcellularLocation>
        <location evidence="1">Membrane</location>
        <topology evidence="1">Multi-pass membrane protein</topology>
    </subcellularLocation>
</comment>
<accession>G0N0S5</accession>
<evidence type="ECO:0000313" key="4">
    <source>
        <dbReference type="EMBL" id="EGT49119.1"/>
    </source>
</evidence>
<feature type="transmembrane region" description="Helical" evidence="2">
    <location>
        <begin position="126"/>
        <end position="146"/>
    </location>
</feature>
<dbReference type="eggNOG" id="KOG2532">
    <property type="taxonomic scope" value="Eukaryota"/>
</dbReference>
<feature type="transmembrane region" description="Helical" evidence="2">
    <location>
        <begin position="39"/>
        <end position="59"/>
    </location>
</feature>
<dbReference type="EMBL" id="GL379825">
    <property type="protein sequence ID" value="EGT49119.1"/>
    <property type="molecule type" value="Genomic_DNA"/>
</dbReference>
<feature type="transmembrane region" description="Helical" evidence="2">
    <location>
        <begin position="289"/>
        <end position="309"/>
    </location>
</feature>
<keyword evidence="2" id="KW-0812">Transmembrane</keyword>
<dbReference type="Pfam" id="PF07690">
    <property type="entry name" value="MFS_1"/>
    <property type="match status" value="1"/>
</dbReference>
<dbReference type="Gene3D" id="1.20.1250.20">
    <property type="entry name" value="MFS general substrate transporter like domains"/>
    <property type="match status" value="2"/>
</dbReference>
<evidence type="ECO:0000313" key="5">
    <source>
        <dbReference type="Proteomes" id="UP000008068"/>
    </source>
</evidence>
<dbReference type="SUPFAM" id="SSF103473">
    <property type="entry name" value="MFS general substrate transporter"/>
    <property type="match status" value="1"/>
</dbReference>
<name>G0N0S5_CAEBE</name>
<dbReference type="FunCoup" id="G0N0S5">
    <property type="interactions" value="7"/>
</dbReference>
<evidence type="ECO:0000259" key="3">
    <source>
        <dbReference type="PROSITE" id="PS50850"/>
    </source>
</evidence>